<keyword evidence="6" id="KW-1185">Reference proteome</keyword>
<dbReference type="InterPro" id="IPR002818">
    <property type="entry name" value="DJ-1/PfpI"/>
</dbReference>
<evidence type="ECO:0000259" key="4">
    <source>
        <dbReference type="Pfam" id="PF01965"/>
    </source>
</evidence>
<accession>A0ABN8QAI9</accession>
<keyword evidence="1" id="KW-0346">Stress response</keyword>
<sequence length="229" mass="24580">MVAVLMVLTSHEDMGNTGKKTGWYLPELAHPHHVFKTAGYNMTFVSPKGGKAPLDPSSLEAFKDDTICQEFLADKEAMNLVDNTNAITSIKAADYDVVFCVGGHGPMFDLPNNDDVNKAIAAIYEKGGIAAAVCHGPAGIVNTKLSNGDYLIKGKKVTGFTNAEEEAVKLVEAMPFLLETKLKENGAQFEKAPNMFEACVCASDRVVTGQNPASATPMAEKIVELLKQK</sequence>
<name>A0ABN8QAI9_9CNID</name>
<organism evidence="5 6">
    <name type="scientific">Porites lobata</name>
    <dbReference type="NCBI Taxonomy" id="104759"/>
    <lineage>
        <taxon>Eukaryota</taxon>
        <taxon>Metazoa</taxon>
        <taxon>Cnidaria</taxon>
        <taxon>Anthozoa</taxon>
        <taxon>Hexacorallia</taxon>
        <taxon>Scleractinia</taxon>
        <taxon>Fungiina</taxon>
        <taxon>Poritidae</taxon>
        <taxon>Porites</taxon>
    </lineage>
</organism>
<comment type="similarity">
    <text evidence="3">Belongs to the peptidase C56 family. HSP31-like subfamily.</text>
</comment>
<keyword evidence="2" id="KW-0456">Lyase</keyword>
<dbReference type="SUPFAM" id="SSF52317">
    <property type="entry name" value="Class I glutamine amidotransferase-like"/>
    <property type="match status" value="1"/>
</dbReference>
<feature type="domain" description="DJ-1/PfpI" evidence="4">
    <location>
        <begin position="27"/>
        <end position="224"/>
    </location>
</feature>
<dbReference type="CDD" id="cd03141">
    <property type="entry name" value="GATase1_Hsp31_like"/>
    <property type="match status" value="1"/>
</dbReference>
<protein>
    <recommendedName>
        <fullName evidence="4">DJ-1/PfpI domain-containing protein</fullName>
    </recommendedName>
</protein>
<evidence type="ECO:0000313" key="6">
    <source>
        <dbReference type="Proteomes" id="UP001159405"/>
    </source>
</evidence>
<dbReference type="EMBL" id="CALNXK010000109">
    <property type="protein sequence ID" value="CAH3157986.1"/>
    <property type="molecule type" value="Genomic_DNA"/>
</dbReference>
<proteinExistence type="inferred from homology"/>
<dbReference type="Proteomes" id="UP001159405">
    <property type="component" value="Unassembled WGS sequence"/>
</dbReference>
<dbReference type="Gene3D" id="3.40.50.880">
    <property type="match status" value="1"/>
</dbReference>
<evidence type="ECO:0000256" key="3">
    <source>
        <dbReference type="ARBA" id="ARBA00038493"/>
    </source>
</evidence>
<evidence type="ECO:0000313" key="5">
    <source>
        <dbReference type="EMBL" id="CAH3157986.1"/>
    </source>
</evidence>
<comment type="caution">
    <text evidence="5">The sequence shown here is derived from an EMBL/GenBank/DDBJ whole genome shotgun (WGS) entry which is preliminary data.</text>
</comment>
<dbReference type="PANTHER" id="PTHR48094:SF11">
    <property type="entry name" value="GLUTATHIONE-INDEPENDENT GLYOXALASE HSP31-RELATED"/>
    <property type="match status" value="1"/>
</dbReference>
<dbReference type="InterPro" id="IPR029062">
    <property type="entry name" value="Class_I_gatase-like"/>
</dbReference>
<evidence type="ECO:0000256" key="1">
    <source>
        <dbReference type="ARBA" id="ARBA00023016"/>
    </source>
</evidence>
<gene>
    <name evidence="5" type="ORF">PLOB_00002502</name>
</gene>
<dbReference type="PANTHER" id="PTHR48094">
    <property type="entry name" value="PROTEIN/NUCLEIC ACID DEGLYCASE DJ-1-RELATED"/>
    <property type="match status" value="1"/>
</dbReference>
<dbReference type="Pfam" id="PF01965">
    <property type="entry name" value="DJ-1_PfpI"/>
    <property type="match status" value="1"/>
</dbReference>
<dbReference type="InterPro" id="IPR050325">
    <property type="entry name" value="Prot/Nucl_acid_deglycase"/>
</dbReference>
<evidence type="ECO:0000256" key="2">
    <source>
        <dbReference type="ARBA" id="ARBA00023239"/>
    </source>
</evidence>
<reference evidence="5 6" key="1">
    <citation type="submission" date="2022-05" db="EMBL/GenBank/DDBJ databases">
        <authorList>
            <consortium name="Genoscope - CEA"/>
            <person name="William W."/>
        </authorList>
    </citation>
    <scope>NUCLEOTIDE SEQUENCE [LARGE SCALE GENOMIC DNA]</scope>
</reference>